<keyword evidence="3" id="KW-1185">Reference proteome</keyword>
<keyword evidence="1" id="KW-1133">Transmembrane helix</keyword>
<evidence type="ECO:0000256" key="1">
    <source>
        <dbReference type="SAM" id="Phobius"/>
    </source>
</evidence>
<proteinExistence type="predicted"/>
<feature type="transmembrane region" description="Helical" evidence="1">
    <location>
        <begin position="12"/>
        <end position="30"/>
    </location>
</feature>
<protein>
    <submittedName>
        <fullName evidence="2">Uncharacterized protein</fullName>
    </submittedName>
</protein>
<accession>A0AAP0K8X9</accession>
<dbReference type="Proteomes" id="UP001419268">
    <property type="component" value="Unassembled WGS sequence"/>
</dbReference>
<dbReference type="AlphaFoldDB" id="A0AAP0K8X9"/>
<name>A0AAP0K8X9_9MAGN</name>
<evidence type="ECO:0000313" key="3">
    <source>
        <dbReference type="Proteomes" id="UP001419268"/>
    </source>
</evidence>
<reference evidence="2 3" key="1">
    <citation type="submission" date="2024-01" db="EMBL/GenBank/DDBJ databases">
        <title>Genome assemblies of Stephania.</title>
        <authorList>
            <person name="Yang L."/>
        </authorList>
    </citation>
    <scope>NUCLEOTIDE SEQUENCE [LARGE SCALE GENOMIC DNA]</scope>
    <source>
        <strain evidence="2">JXDWG</strain>
        <tissue evidence="2">Leaf</tissue>
    </source>
</reference>
<evidence type="ECO:0000313" key="2">
    <source>
        <dbReference type="EMBL" id="KAK9147213.1"/>
    </source>
</evidence>
<gene>
    <name evidence="2" type="ORF">Scep_005970</name>
</gene>
<keyword evidence="1" id="KW-0472">Membrane</keyword>
<organism evidence="2 3">
    <name type="scientific">Stephania cephalantha</name>
    <dbReference type="NCBI Taxonomy" id="152367"/>
    <lineage>
        <taxon>Eukaryota</taxon>
        <taxon>Viridiplantae</taxon>
        <taxon>Streptophyta</taxon>
        <taxon>Embryophyta</taxon>
        <taxon>Tracheophyta</taxon>
        <taxon>Spermatophyta</taxon>
        <taxon>Magnoliopsida</taxon>
        <taxon>Ranunculales</taxon>
        <taxon>Menispermaceae</taxon>
        <taxon>Menispermoideae</taxon>
        <taxon>Cissampelideae</taxon>
        <taxon>Stephania</taxon>
    </lineage>
</organism>
<comment type="caution">
    <text evidence="2">The sequence shown here is derived from an EMBL/GenBank/DDBJ whole genome shotgun (WGS) entry which is preliminary data.</text>
</comment>
<dbReference type="EMBL" id="JBBNAG010000003">
    <property type="protein sequence ID" value="KAK9147213.1"/>
    <property type="molecule type" value="Genomic_DNA"/>
</dbReference>
<sequence length="65" mass="7364">MMKEADDFLQFPLLWYLLQLLLLLLLLPPPPPNCPLHKHRVGRHVDLGGNKGSVRVGREKAQLGL</sequence>
<keyword evidence="1" id="KW-0812">Transmembrane</keyword>